<reference evidence="1" key="1">
    <citation type="submission" date="2019-08" db="EMBL/GenBank/DDBJ databases">
        <authorList>
            <person name="Kucharzyk K."/>
            <person name="Murdoch R.W."/>
            <person name="Higgins S."/>
            <person name="Loffler F."/>
        </authorList>
    </citation>
    <scope>NUCLEOTIDE SEQUENCE</scope>
</reference>
<evidence type="ECO:0000313" key="1">
    <source>
        <dbReference type="EMBL" id="MPM25853.1"/>
    </source>
</evidence>
<dbReference type="AlphaFoldDB" id="A0A644YH94"/>
<gene>
    <name evidence="1" type="ORF">SDC9_72353</name>
</gene>
<comment type="caution">
    <text evidence="1">The sequence shown here is derived from an EMBL/GenBank/DDBJ whole genome shotgun (WGS) entry which is preliminary data.</text>
</comment>
<proteinExistence type="predicted"/>
<accession>A0A644YH94</accession>
<name>A0A644YH94_9ZZZZ</name>
<dbReference type="EMBL" id="VSSQ01004592">
    <property type="protein sequence ID" value="MPM25853.1"/>
    <property type="molecule type" value="Genomic_DNA"/>
</dbReference>
<protein>
    <submittedName>
        <fullName evidence="1">Uncharacterized protein</fullName>
    </submittedName>
</protein>
<sequence length="42" mass="4893">MIILNQQMKISSAKKIGTAKKMRKRVHKILTFNKITVCKCLF</sequence>
<organism evidence="1">
    <name type="scientific">bioreactor metagenome</name>
    <dbReference type="NCBI Taxonomy" id="1076179"/>
    <lineage>
        <taxon>unclassified sequences</taxon>
        <taxon>metagenomes</taxon>
        <taxon>ecological metagenomes</taxon>
    </lineage>
</organism>